<evidence type="ECO:0000313" key="3">
    <source>
        <dbReference type="Proteomes" id="UP000219338"/>
    </source>
</evidence>
<feature type="compositionally biased region" description="Low complexity" evidence="1">
    <location>
        <begin position="150"/>
        <end position="164"/>
    </location>
</feature>
<name>A0A284QVX6_ARMOS</name>
<sequence>MPSLRRTISSPAVRSSPYPSASEHAGPSNRGHGGGHRRSSGSETIGRRVLADIEWWRVVDGQRDLDAEQESEDASRDQEPDQLPGSVRITAGDPLTGAEPPRYTEVERSYVPSSWSPFLGSPEVSSIFSDLAPLSVAPETPRRRRHGHESSSSSLESTPELAETSVEGLRLDLEYLDLGAHDADLPPYPMTRRARNASLPSYLTVRSHSFADFLSLHSDSAGQYADFAVSPLSSYSPNFLN</sequence>
<accession>A0A284QVX6</accession>
<feature type="compositionally biased region" description="Polar residues" evidence="1">
    <location>
        <begin position="1"/>
        <end position="19"/>
    </location>
</feature>
<dbReference type="EMBL" id="FUEG01000002">
    <property type="protein sequence ID" value="SJL00602.1"/>
    <property type="molecule type" value="Genomic_DNA"/>
</dbReference>
<gene>
    <name evidence="2" type="ORF">ARMOST_03915</name>
</gene>
<evidence type="ECO:0000256" key="1">
    <source>
        <dbReference type="SAM" id="MobiDB-lite"/>
    </source>
</evidence>
<keyword evidence="3" id="KW-1185">Reference proteome</keyword>
<dbReference type="OrthoDB" id="3236040at2759"/>
<dbReference type="Proteomes" id="UP000219338">
    <property type="component" value="Unassembled WGS sequence"/>
</dbReference>
<dbReference type="AlphaFoldDB" id="A0A284QVX6"/>
<organism evidence="2 3">
    <name type="scientific">Armillaria ostoyae</name>
    <name type="common">Armillaria root rot fungus</name>
    <dbReference type="NCBI Taxonomy" id="47428"/>
    <lineage>
        <taxon>Eukaryota</taxon>
        <taxon>Fungi</taxon>
        <taxon>Dikarya</taxon>
        <taxon>Basidiomycota</taxon>
        <taxon>Agaricomycotina</taxon>
        <taxon>Agaricomycetes</taxon>
        <taxon>Agaricomycetidae</taxon>
        <taxon>Agaricales</taxon>
        <taxon>Marasmiineae</taxon>
        <taxon>Physalacriaceae</taxon>
        <taxon>Armillaria</taxon>
    </lineage>
</organism>
<feature type="region of interest" description="Disordered" evidence="1">
    <location>
        <begin position="64"/>
        <end position="103"/>
    </location>
</feature>
<dbReference type="OMA" id="IEWWRVV"/>
<protein>
    <submittedName>
        <fullName evidence="2">Uncharacterized protein</fullName>
    </submittedName>
</protein>
<proteinExistence type="predicted"/>
<reference evidence="3" key="1">
    <citation type="journal article" date="2017" name="Nat. Ecol. Evol.">
        <title>Genome expansion and lineage-specific genetic innovations in the forest pathogenic fungi Armillaria.</title>
        <authorList>
            <person name="Sipos G."/>
            <person name="Prasanna A.N."/>
            <person name="Walter M.C."/>
            <person name="O'Connor E."/>
            <person name="Balint B."/>
            <person name="Krizsan K."/>
            <person name="Kiss B."/>
            <person name="Hess J."/>
            <person name="Varga T."/>
            <person name="Slot J."/>
            <person name="Riley R."/>
            <person name="Boka B."/>
            <person name="Rigling D."/>
            <person name="Barry K."/>
            <person name="Lee J."/>
            <person name="Mihaltcheva S."/>
            <person name="LaButti K."/>
            <person name="Lipzen A."/>
            <person name="Waldron R."/>
            <person name="Moloney N.M."/>
            <person name="Sperisen C."/>
            <person name="Kredics L."/>
            <person name="Vagvoelgyi C."/>
            <person name="Patrignani A."/>
            <person name="Fitzpatrick D."/>
            <person name="Nagy I."/>
            <person name="Doyle S."/>
            <person name="Anderson J.B."/>
            <person name="Grigoriev I.V."/>
            <person name="Gueldener U."/>
            <person name="Muensterkoetter M."/>
            <person name="Nagy L.G."/>
        </authorList>
    </citation>
    <scope>NUCLEOTIDE SEQUENCE [LARGE SCALE GENOMIC DNA]</scope>
    <source>
        <strain evidence="3">C18/9</strain>
    </source>
</reference>
<feature type="region of interest" description="Disordered" evidence="1">
    <location>
        <begin position="138"/>
        <end position="164"/>
    </location>
</feature>
<feature type="region of interest" description="Disordered" evidence="1">
    <location>
        <begin position="1"/>
        <end position="45"/>
    </location>
</feature>
<evidence type="ECO:0000313" key="2">
    <source>
        <dbReference type="EMBL" id="SJL00602.1"/>
    </source>
</evidence>